<keyword evidence="6 9" id="KW-1133">Transmembrane helix</keyword>
<dbReference type="GO" id="GO:0005886">
    <property type="term" value="C:plasma membrane"/>
    <property type="evidence" value="ECO:0007669"/>
    <property type="project" value="UniProtKB-SubCell"/>
</dbReference>
<keyword evidence="7 9" id="KW-0472">Membrane</keyword>
<dbReference type="RefSeq" id="WP_088915855.1">
    <property type="nucleotide sequence ID" value="NZ_CP018632.1"/>
</dbReference>
<keyword evidence="5 9" id="KW-0812">Transmembrane</keyword>
<keyword evidence="2 9" id="KW-0813">Transport</keyword>
<gene>
    <name evidence="11" type="ORF">IMCC3135_00880</name>
</gene>
<evidence type="ECO:0000256" key="2">
    <source>
        <dbReference type="ARBA" id="ARBA00022448"/>
    </source>
</evidence>
<feature type="transmembrane region" description="Helical" evidence="9">
    <location>
        <begin position="53"/>
        <end position="74"/>
    </location>
</feature>
<comment type="subunit">
    <text evidence="9">The complex comprises the extracytoplasmic solute receptor protein and the two transmembrane proteins.</text>
</comment>
<accession>A0A2Z2NGB6</accession>
<comment type="subcellular location">
    <subcellularLocation>
        <location evidence="1 9">Cell inner membrane</location>
        <topology evidence="1 9">Multi-pass membrane protein</topology>
    </subcellularLocation>
</comment>
<keyword evidence="3" id="KW-1003">Cell membrane</keyword>
<proteinExistence type="inferred from homology"/>
<dbReference type="Proteomes" id="UP000250079">
    <property type="component" value="Chromosome"/>
</dbReference>
<evidence type="ECO:0000256" key="7">
    <source>
        <dbReference type="ARBA" id="ARBA00023136"/>
    </source>
</evidence>
<dbReference type="GO" id="GO:0022857">
    <property type="term" value="F:transmembrane transporter activity"/>
    <property type="evidence" value="ECO:0007669"/>
    <property type="project" value="UniProtKB-UniRule"/>
</dbReference>
<dbReference type="GO" id="GO:0015740">
    <property type="term" value="P:C4-dicarboxylate transport"/>
    <property type="evidence" value="ECO:0007669"/>
    <property type="project" value="TreeGrafter"/>
</dbReference>
<feature type="transmembrane region" description="Helical" evidence="9">
    <location>
        <begin position="20"/>
        <end position="41"/>
    </location>
</feature>
<protein>
    <recommendedName>
        <fullName evidence="9">TRAP transporter small permease protein</fullName>
    </recommendedName>
</protein>
<reference evidence="11 12" key="1">
    <citation type="submission" date="2016-12" db="EMBL/GenBank/DDBJ databases">
        <authorList>
            <person name="Song W.-J."/>
            <person name="Kurnit D.M."/>
        </authorList>
    </citation>
    <scope>NUCLEOTIDE SEQUENCE [LARGE SCALE GENOMIC DNA]</scope>
    <source>
        <strain evidence="11 12">IMCC3135</strain>
    </source>
</reference>
<evidence type="ECO:0000256" key="6">
    <source>
        <dbReference type="ARBA" id="ARBA00022989"/>
    </source>
</evidence>
<dbReference type="PANTHER" id="PTHR35011:SF10">
    <property type="entry name" value="TRAP TRANSPORTER SMALL PERMEASE PROTEIN"/>
    <property type="match status" value="1"/>
</dbReference>
<comment type="similarity">
    <text evidence="8 9">Belongs to the TRAP transporter small permease family.</text>
</comment>
<feature type="transmembrane region" description="Helical" evidence="9">
    <location>
        <begin position="95"/>
        <end position="116"/>
    </location>
</feature>
<evidence type="ECO:0000256" key="4">
    <source>
        <dbReference type="ARBA" id="ARBA00022519"/>
    </source>
</evidence>
<evidence type="ECO:0000313" key="11">
    <source>
        <dbReference type="EMBL" id="ASJ70302.1"/>
    </source>
</evidence>
<evidence type="ECO:0000259" key="10">
    <source>
        <dbReference type="Pfam" id="PF04290"/>
    </source>
</evidence>
<name>A0A2Z2NGB6_9GAMM</name>
<keyword evidence="4 9" id="KW-0997">Cell inner membrane</keyword>
<dbReference type="EMBL" id="CP018632">
    <property type="protein sequence ID" value="ASJ70302.1"/>
    <property type="molecule type" value="Genomic_DNA"/>
</dbReference>
<sequence length="166" mass="18378">MPEMRSKSSPTRVQTLFDNVSRTGATVAWTLIALVTFVDVVGREVFSMPIPGGYEIIQILMTIGVFFSLPIVALRRGHVRVDLLYQSMPASLKRLSDVFSKLVSIVYFSLLAWGTTQFFLHAMGTGERSVYLHMPHWMPALLMGAFLIATVFCCVITPSSDGPSES</sequence>
<dbReference type="KEGG" id="gai:IMCC3135_00880"/>
<evidence type="ECO:0000256" key="1">
    <source>
        <dbReference type="ARBA" id="ARBA00004429"/>
    </source>
</evidence>
<dbReference type="AlphaFoldDB" id="A0A2Z2NGB6"/>
<evidence type="ECO:0000256" key="8">
    <source>
        <dbReference type="ARBA" id="ARBA00038436"/>
    </source>
</evidence>
<dbReference type="PANTHER" id="PTHR35011">
    <property type="entry name" value="2,3-DIKETO-L-GULONATE TRAP TRANSPORTER SMALL PERMEASE PROTEIN YIAM"/>
    <property type="match status" value="1"/>
</dbReference>
<evidence type="ECO:0000313" key="12">
    <source>
        <dbReference type="Proteomes" id="UP000250079"/>
    </source>
</evidence>
<dbReference type="Pfam" id="PF04290">
    <property type="entry name" value="DctQ"/>
    <property type="match status" value="1"/>
</dbReference>
<dbReference type="InterPro" id="IPR055348">
    <property type="entry name" value="DctQ"/>
</dbReference>
<dbReference type="InterPro" id="IPR007387">
    <property type="entry name" value="TRAP_DctQ"/>
</dbReference>
<comment type="function">
    <text evidence="9">Part of the tripartite ATP-independent periplasmic (TRAP) transport system.</text>
</comment>
<feature type="domain" description="Tripartite ATP-independent periplasmic transporters DctQ component" evidence="10">
    <location>
        <begin position="32"/>
        <end position="152"/>
    </location>
</feature>
<evidence type="ECO:0000256" key="9">
    <source>
        <dbReference type="RuleBase" id="RU369079"/>
    </source>
</evidence>
<organism evidence="11 12">
    <name type="scientific">Granulosicoccus antarcticus IMCC3135</name>
    <dbReference type="NCBI Taxonomy" id="1192854"/>
    <lineage>
        <taxon>Bacteria</taxon>
        <taxon>Pseudomonadati</taxon>
        <taxon>Pseudomonadota</taxon>
        <taxon>Gammaproteobacteria</taxon>
        <taxon>Chromatiales</taxon>
        <taxon>Granulosicoccaceae</taxon>
        <taxon>Granulosicoccus</taxon>
    </lineage>
</organism>
<keyword evidence="12" id="KW-1185">Reference proteome</keyword>
<evidence type="ECO:0000256" key="3">
    <source>
        <dbReference type="ARBA" id="ARBA00022475"/>
    </source>
</evidence>
<evidence type="ECO:0000256" key="5">
    <source>
        <dbReference type="ARBA" id="ARBA00022692"/>
    </source>
</evidence>
<feature type="transmembrane region" description="Helical" evidence="9">
    <location>
        <begin position="136"/>
        <end position="157"/>
    </location>
</feature>